<dbReference type="Proteomes" id="UP000499080">
    <property type="component" value="Unassembled WGS sequence"/>
</dbReference>
<dbReference type="AlphaFoldDB" id="A0A4Y2SQP6"/>
<evidence type="ECO:0000313" key="2">
    <source>
        <dbReference type="Proteomes" id="UP000499080"/>
    </source>
</evidence>
<evidence type="ECO:0000313" key="1">
    <source>
        <dbReference type="EMBL" id="GBN90211.1"/>
    </source>
</evidence>
<sequence length="486" mass="57004">MAESRFKMDLSLQRIAIINFAIDLWTAPDALIVIQECRFTSVYSSTIDDWSKSEEWQKIVCLIKNKVPELKKTLKNQILESIYEIGREIVNWKAFHEEYLSDKDFSATILKKLVWTPAGTIDYLETAKIAITEGLSEILNLYQLACLNCLEEDIRKIWKKIPTDIKIRFRSNNDPIALKPDRVLVVFWNLLNLHADEAEVEGNIEITDIWSCYDICPLKMSIFKSYTPSQYGLKWAAITGNKVASEYFFQKLKSDEAGDSLLKAADLILRTRVKYRFAEAVCFPKEKYAPTLWYFLSKMSEYQLMLVFKHHAHAILRCFLDWPCQDLFIKNAEFLWKFLSFKQYSELGLVLITDASKFGYNNLQAFEHFFQHSPETLASSFIFENARTIFNEKNANVMQLMMKNVSGVIIEKFLMRGGLIYFERLINEENWSVLETFTRKCQLSEEAKTKCRADFVLHISNFFTREERQQRIPKWRHFFNLIGITC</sequence>
<name>A0A4Y2SQP6_ARAVE</name>
<comment type="caution">
    <text evidence="1">The sequence shown here is derived from an EMBL/GenBank/DDBJ whole genome shotgun (WGS) entry which is preliminary data.</text>
</comment>
<keyword evidence="2" id="KW-1185">Reference proteome</keyword>
<accession>A0A4Y2SQP6</accession>
<reference evidence="1 2" key="1">
    <citation type="journal article" date="2019" name="Sci. Rep.">
        <title>Orb-weaving spider Araneus ventricosus genome elucidates the spidroin gene catalogue.</title>
        <authorList>
            <person name="Kono N."/>
            <person name="Nakamura H."/>
            <person name="Ohtoshi R."/>
            <person name="Moran D.A.P."/>
            <person name="Shinohara A."/>
            <person name="Yoshida Y."/>
            <person name="Fujiwara M."/>
            <person name="Mori M."/>
            <person name="Tomita M."/>
            <person name="Arakawa K."/>
        </authorList>
    </citation>
    <scope>NUCLEOTIDE SEQUENCE [LARGE SCALE GENOMIC DNA]</scope>
</reference>
<proteinExistence type="predicted"/>
<protein>
    <submittedName>
        <fullName evidence="1">Uncharacterized protein</fullName>
    </submittedName>
</protein>
<gene>
    <name evidence="1" type="ORF">AVEN_181286_1</name>
</gene>
<dbReference type="EMBL" id="BGPR01023213">
    <property type="protein sequence ID" value="GBN90211.1"/>
    <property type="molecule type" value="Genomic_DNA"/>
</dbReference>
<organism evidence="1 2">
    <name type="scientific">Araneus ventricosus</name>
    <name type="common">Orbweaver spider</name>
    <name type="synonym">Epeira ventricosa</name>
    <dbReference type="NCBI Taxonomy" id="182803"/>
    <lineage>
        <taxon>Eukaryota</taxon>
        <taxon>Metazoa</taxon>
        <taxon>Ecdysozoa</taxon>
        <taxon>Arthropoda</taxon>
        <taxon>Chelicerata</taxon>
        <taxon>Arachnida</taxon>
        <taxon>Araneae</taxon>
        <taxon>Araneomorphae</taxon>
        <taxon>Entelegynae</taxon>
        <taxon>Araneoidea</taxon>
        <taxon>Araneidae</taxon>
        <taxon>Araneus</taxon>
    </lineage>
</organism>